<dbReference type="Gene3D" id="3.30.450.40">
    <property type="match status" value="1"/>
</dbReference>
<proteinExistence type="inferred from homology"/>
<dbReference type="InterPro" id="IPR029016">
    <property type="entry name" value="GAF-like_dom_sf"/>
</dbReference>
<dbReference type="EMBL" id="CP108482">
    <property type="protein sequence ID" value="WUS57535.1"/>
    <property type="molecule type" value="Genomic_DNA"/>
</dbReference>
<dbReference type="InterPro" id="IPR003018">
    <property type="entry name" value="GAF"/>
</dbReference>
<evidence type="ECO:0000313" key="3">
    <source>
        <dbReference type="EMBL" id="WUS57535.1"/>
    </source>
</evidence>
<dbReference type="Proteomes" id="UP001432014">
    <property type="component" value="Chromosome"/>
</dbReference>
<dbReference type="PANTHER" id="PTHR33744:SF1">
    <property type="entry name" value="DNA-BINDING TRANSCRIPTIONAL ACTIVATOR ADER"/>
    <property type="match status" value="1"/>
</dbReference>
<dbReference type="PANTHER" id="PTHR33744">
    <property type="entry name" value="CARBOHYDRATE DIACID REGULATOR"/>
    <property type="match status" value="1"/>
</dbReference>
<dbReference type="SUPFAM" id="SSF55781">
    <property type="entry name" value="GAF domain-like"/>
    <property type="match status" value="1"/>
</dbReference>
<dbReference type="Pfam" id="PF01590">
    <property type="entry name" value="GAF"/>
    <property type="match status" value="1"/>
</dbReference>
<organism evidence="3 4">
    <name type="scientific">Kitasatospora herbaricolor</name>
    <dbReference type="NCBI Taxonomy" id="68217"/>
    <lineage>
        <taxon>Bacteria</taxon>
        <taxon>Bacillati</taxon>
        <taxon>Actinomycetota</taxon>
        <taxon>Actinomycetes</taxon>
        <taxon>Kitasatosporales</taxon>
        <taxon>Streptomycetaceae</taxon>
        <taxon>Kitasatospora</taxon>
    </lineage>
</organism>
<evidence type="ECO:0000256" key="1">
    <source>
        <dbReference type="ARBA" id="ARBA00006754"/>
    </source>
</evidence>
<evidence type="ECO:0000259" key="2">
    <source>
        <dbReference type="SMART" id="SM00065"/>
    </source>
</evidence>
<dbReference type="Pfam" id="PF17853">
    <property type="entry name" value="GGDEF_2"/>
    <property type="match status" value="1"/>
</dbReference>
<dbReference type="InterPro" id="IPR025736">
    <property type="entry name" value="PucR_C-HTH_dom"/>
</dbReference>
<gene>
    <name evidence="3" type="ORF">OG469_19685</name>
</gene>
<reference evidence="3 4" key="1">
    <citation type="submission" date="2022-10" db="EMBL/GenBank/DDBJ databases">
        <title>The complete genomes of actinobacterial strains from the NBC collection.</title>
        <authorList>
            <person name="Joergensen T.S."/>
            <person name="Alvarez Arevalo M."/>
            <person name="Sterndorff E.B."/>
            <person name="Faurdal D."/>
            <person name="Vuksanovic O."/>
            <person name="Mourched A.-S."/>
            <person name="Charusanti P."/>
            <person name="Shaw S."/>
            <person name="Blin K."/>
            <person name="Weber T."/>
        </authorList>
    </citation>
    <scope>NUCLEOTIDE SEQUENCE [LARGE SCALE GENOMIC DNA]</scope>
    <source>
        <strain evidence="3 4">NBC_01247</strain>
    </source>
</reference>
<protein>
    <submittedName>
        <fullName evidence="3">Helix-turn-helix domain-containing protein</fullName>
    </submittedName>
</protein>
<comment type="similarity">
    <text evidence="1">Belongs to the CdaR family.</text>
</comment>
<dbReference type="SMART" id="SM00065">
    <property type="entry name" value="GAF"/>
    <property type="match status" value="1"/>
</dbReference>
<dbReference type="InterPro" id="IPR051448">
    <property type="entry name" value="CdaR-like_regulators"/>
</dbReference>
<keyword evidence="4" id="KW-1185">Reference proteome</keyword>
<dbReference type="InterPro" id="IPR042070">
    <property type="entry name" value="PucR_C-HTH_sf"/>
</dbReference>
<dbReference type="InterPro" id="IPR041522">
    <property type="entry name" value="CdaR_GGDEF"/>
</dbReference>
<accession>A0ABZ1W9L0</accession>
<evidence type="ECO:0000313" key="4">
    <source>
        <dbReference type="Proteomes" id="UP001432014"/>
    </source>
</evidence>
<dbReference type="Pfam" id="PF13556">
    <property type="entry name" value="HTH_30"/>
    <property type="match status" value="1"/>
</dbReference>
<sequence>MPRSQRRVRGDLRIDSVEAGALAALQLLAAESPPSAFDDLLHEARRQGLSPDSVEKLTQVKYLTLRIHGLLGRQGQREAELSALVDTARDLSSPFELDALLKVISRRARLLLNLDMAYISFHDSDSEDSYIRAADGHATALTVGFRVPGAAGLGGDVRSGGAPFWTADYLADDRIRHVGPIDEVVRAEGLRAILAVPLRYGDSAFGVLYVADRGIRHFTPAEVALMTSLADLAAVAIERTQLTGQALAEIISLEQYSSRAKSELGALRRAHDSHSRMVDLLLDGGDLQALTTMAAEALGGAVAVRDGSSRILAFSGEIPGVDEAAVVGAALDSYASREPVCLPDGTWVAAVTAHNQDFGHLLARPERPLGESGVRLLALTAKSVALLVLMHRTTAATESLMRDEFFDDLLAEPQRPVAQLRERARRLGLDLSSPHVVVVARLEGGPSGRAVVWASSYALRMSGLKSIRSGCIALLLPGVDASAAARAVSGELSPILGHQVTAGAAGPVSGIEEIAPIYHEAQRCLSALSALGSDGGSASLSELGFIGVLLGDSHSATSFIDNTIGPVLDYDTRRLSTLVRTLEAYFAAGSSPTYAAEALHVHPNTVSRRLERITELLGPDWQKPAQALEIQLALRLQRTRDALQPSAD</sequence>
<name>A0ABZ1W9L0_9ACTN</name>
<dbReference type="Gene3D" id="1.10.10.2840">
    <property type="entry name" value="PucR C-terminal helix-turn-helix domain"/>
    <property type="match status" value="1"/>
</dbReference>
<feature type="domain" description="GAF" evidence="2">
    <location>
        <begin position="96"/>
        <end position="247"/>
    </location>
</feature>